<name>A0A9D4JPF7_DREPO</name>
<proteinExistence type="predicted"/>
<dbReference type="Proteomes" id="UP000828390">
    <property type="component" value="Unassembled WGS sequence"/>
</dbReference>
<keyword evidence="3" id="KW-1185">Reference proteome</keyword>
<reference evidence="2" key="1">
    <citation type="journal article" date="2019" name="bioRxiv">
        <title>The Genome of the Zebra Mussel, Dreissena polymorpha: A Resource for Invasive Species Research.</title>
        <authorList>
            <person name="McCartney M.A."/>
            <person name="Auch B."/>
            <person name="Kono T."/>
            <person name="Mallez S."/>
            <person name="Zhang Y."/>
            <person name="Obille A."/>
            <person name="Becker A."/>
            <person name="Abrahante J.E."/>
            <person name="Garbe J."/>
            <person name="Badalamenti J.P."/>
            <person name="Herman A."/>
            <person name="Mangelson H."/>
            <person name="Liachko I."/>
            <person name="Sullivan S."/>
            <person name="Sone E.D."/>
            <person name="Koren S."/>
            <person name="Silverstein K.A.T."/>
            <person name="Beckman K.B."/>
            <person name="Gohl D.M."/>
        </authorList>
    </citation>
    <scope>NUCLEOTIDE SEQUENCE</scope>
    <source>
        <strain evidence="2">Duluth1</strain>
        <tissue evidence="2">Whole animal</tissue>
    </source>
</reference>
<feature type="compositionally biased region" description="Basic and acidic residues" evidence="1">
    <location>
        <begin position="114"/>
        <end position="123"/>
    </location>
</feature>
<gene>
    <name evidence="2" type="ORF">DPMN_143566</name>
</gene>
<reference evidence="2" key="2">
    <citation type="submission" date="2020-11" db="EMBL/GenBank/DDBJ databases">
        <authorList>
            <person name="McCartney M.A."/>
            <person name="Auch B."/>
            <person name="Kono T."/>
            <person name="Mallez S."/>
            <person name="Becker A."/>
            <person name="Gohl D.M."/>
            <person name="Silverstein K.A.T."/>
            <person name="Koren S."/>
            <person name="Bechman K.B."/>
            <person name="Herman A."/>
            <person name="Abrahante J.E."/>
            <person name="Garbe J."/>
        </authorList>
    </citation>
    <scope>NUCLEOTIDE SEQUENCE</scope>
    <source>
        <strain evidence="2">Duluth1</strain>
        <tissue evidence="2">Whole animal</tissue>
    </source>
</reference>
<dbReference type="EMBL" id="JAIWYP010000006">
    <property type="protein sequence ID" value="KAH3815047.1"/>
    <property type="molecule type" value="Genomic_DNA"/>
</dbReference>
<protein>
    <submittedName>
        <fullName evidence="2">Uncharacterized protein</fullName>
    </submittedName>
</protein>
<dbReference type="AlphaFoldDB" id="A0A9D4JPF7"/>
<feature type="region of interest" description="Disordered" evidence="1">
    <location>
        <begin position="107"/>
        <end position="133"/>
    </location>
</feature>
<evidence type="ECO:0000256" key="1">
    <source>
        <dbReference type="SAM" id="MobiDB-lite"/>
    </source>
</evidence>
<feature type="compositionally biased region" description="Basic residues" evidence="1">
    <location>
        <begin position="124"/>
        <end position="133"/>
    </location>
</feature>
<evidence type="ECO:0000313" key="2">
    <source>
        <dbReference type="EMBL" id="KAH3815047.1"/>
    </source>
</evidence>
<sequence length="133" mass="14630">MPSPLMKKDVLKLHFGTIGIIVTSQAAKNCIWTSAFGFGPYTVCGCLAGHYNAIGTSPGSQKLYMDRSRRGCLAGHYNAIGTSRQIARDNTVSCARDVEYCQSRRVLPTSVPDEPTREADELPRRRRGRLVPS</sequence>
<organism evidence="2 3">
    <name type="scientific">Dreissena polymorpha</name>
    <name type="common">Zebra mussel</name>
    <name type="synonym">Mytilus polymorpha</name>
    <dbReference type="NCBI Taxonomy" id="45954"/>
    <lineage>
        <taxon>Eukaryota</taxon>
        <taxon>Metazoa</taxon>
        <taxon>Spiralia</taxon>
        <taxon>Lophotrochozoa</taxon>
        <taxon>Mollusca</taxon>
        <taxon>Bivalvia</taxon>
        <taxon>Autobranchia</taxon>
        <taxon>Heteroconchia</taxon>
        <taxon>Euheterodonta</taxon>
        <taxon>Imparidentia</taxon>
        <taxon>Neoheterodontei</taxon>
        <taxon>Myida</taxon>
        <taxon>Dreissenoidea</taxon>
        <taxon>Dreissenidae</taxon>
        <taxon>Dreissena</taxon>
    </lineage>
</organism>
<comment type="caution">
    <text evidence="2">The sequence shown here is derived from an EMBL/GenBank/DDBJ whole genome shotgun (WGS) entry which is preliminary data.</text>
</comment>
<evidence type="ECO:0000313" key="3">
    <source>
        <dbReference type="Proteomes" id="UP000828390"/>
    </source>
</evidence>
<accession>A0A9D4JPF7</accession>